<organism evidence="2 3">
    <name type="scientific">Skeletonema marinoi</name>
    <dbReference type="NCBI Taxonomy" id="267567"/>
    <lineage>
        <taxon>Eukaryota</taxon>
        <taxon>Sar</taxon>
        <taxon>Stramenopiles</taxon>
        <taxon>Ochrophyta</taxon>
        <taxon>Bacillariophyta</taxon>
        <taxon>Coscinodiscophyceae</taxon>
        <taxon>Thalassiosirophycidae</taxon>
        <taxon>Thalassiosirales</taxon>
        <taxon>Skeletonemataceae</taxon>
        <taxon>Skeletonema</taxon>
        <taxon>Skeletonema marinoi-dohrnii complex</taxon>
    </lineage>
</organism>
<feature type="chain" id="PRO_5042101439" evidence="1">
    <location>
        <begin position="20"/>
        <end position="217"/>
    </location>
</feature>
<keyword evidence="1" id="KW-0732">Signal</keyword>
<feature type="signal peptide" evidence="1">
    <location>
        <begin position="1"/>
        <end position="19"/>
    </location>
</feature>
<gene>
    <name evidence="2" type="ORF">QTG54_008092</name>
</gene>
<evidence type="ECO:0000313" key="3">
    <source>
        <dbReference type="Proteomes" id="UP001224775"/>
    </source>
</evidence>
<protein>
    <submittedName>
        <fullName evidence="2">Uncharacterized protein</fullName>
    </submittedName>
</protein>
<proteinExistence type="predicted"/>
<comment type="caution">
    <text evidence="2">The sequence shown here is derived from an EMBL/GenBank/DDBJ whole genome shotgun (WGS) entry which is preliminary data.</text>
</comment>
<evidence type="ECO:0000256" key="1">
    <source>
        <dbReference type="SAM" id="SignalP"/>
    </source>
</evidence>
<dbReference type="Proteomes" id="UP001224775">
    <property type="component" value="Unassembled WGS sequence"/>
</dbReference>
<evidence type="ECO:0000313" key="2">
    <source>
        <dbReference type="EMBL" id="KAK1740840.1"/>
    </source>
</evidence>
<sequence length="217" mass="23572">MKLTLAALLLCTMSRSSLSSSATATPDTFVGSLAQNAYHGLGCNESNFYAVDATTSLVVMEENKFCESDVFLGQNATYHGAYTTTCDDDEKTVLFTWYTCNTTDCSDCVDPSVASVRWKAPMSDLDEPTEETCFEMDMLPPYDPIMNFTSLSYRFTDDPSTYVSIIVENSCISKSLARGSTSGSTPSSKPSSSGEWVGLNVCWYYLVASVGFALLLG</sequence>
<dbReference type="AlphaFoldDB" id="A0AAD8Y9C1"/>
<reference evidence="2" key="1">
    <citation type="submission" date="2023-06" db="EMBL/GenBank/DDBJ databases">
        <title>Survivors Of The Sea: Transcriptome response of Skeletonema marinoi to long-term dormancy.</title>
        <authorList>
            <person name="Pinder M.I.M."/>
            <person name="Kourtchenko O."/>
            <person name="Robertson E.K."/>
            <person name="Larsson T."/>
            <person name="Maumus F."/>
            <person name="Osuna-Cruz C.M."/>
            <person name="Vancaester E."/>
            <person name="Stenow R."/>
            <person name="Vandepoele K."/>
            <person name="Ploug H."/>
            <person name="Bruchert V."/>
            <person name="Godhe A."/>
            <person name="Topel M."/>
        </authorList>
    </citation>
    <scope>NUCLEOTIDE SEQUENCE</scope>
    <source>
        <strain evidence="2">R05AC</strain>
    </source>
</reference>
<accession>A0AAD8Y9C1</accession>
<dbReference type="EMBL" id="JATAAI010000014">
    <property type="protein sequence ID" value="KAK1740840.1"/>
    <property type="molecule type" value="Genomic_DNA"/>
</dbReference>
<keyword evidence="3" id="KW-1185">Reference proteome</keyword>
<name>A0AAD8Y9C1_9STRA</name>